<dbReference type="InterPro" id="IPR001623">
    <property type="entry name" value="DnaJ_domain"/>
</dbReference>
<evidence type="ECO:0000313" key="4">
    <source>
        <dbReference type="EMBL" id="RAP38486.1"/>
    </source>
</evidence>
<dbReference type="AlphaFoldDB" id="A0A364LN64"/>
<evidence type="ECO:0000256" key="1">
    <source>
        <dbReference type="ARBA" id="ARBA00023186"/>
    </source>
</evidence>
<dbReference type="SUPFAM" id="SSF46565">
    <property type="entry name" value="Chaperone J-domain"/>
    <property type="match status" value="1"/>
</dbReference>
<dbReference type="SMART" id="SM00271">
    <property type="entry name" value="DnaJ"/>
    <property type="match status" value="1"/>
</dbReference>
<organism evidence="4 5">
    <name type="scientific">Legionella quinlivanii</name>
    <dbReference type="NCBI Taxonomy" id="45073"/>
    <lineage>
        <taxon>Bacteria</taxon>
        <taxon>Pseudomonadati</taxon>
        <taxon>Pseudomonadota</taxon>
        <taxon>Gammaproteobacteria</taxon>
        <taxon>Legionellales</taxon>
        <taxon>Legionellaceae</taxon>
        <taxon>Legionella</taxon>
    </lineage>
</organism>
<dbReference type="Pfam" id="PF00226">
    <property type="entry name" value="DnaJ"/>
    <property type="match status" value="1"/>
</dbReference>
<dbReference type="InterPro" id="IPR003613">
    <property type="entry name" value="Ubox_domain"/>
</dbReference>
<dbReference type="Gene3D" id="3.30.40.10">
    <property type="entry name" value="Zinc/RING finger domain, C3HC4 (zinc finger)"/>
    <property type="match status" value="1"/>
</dbReference>
<feature type="transmembrane region" description="Helical" evidence="2">
    <location>
        <begin position="28"/>
        <end position="46"/>
    </location>
</feature>
<dbReference type="PROSITE" id="PS50076">
    <property type="entry name" value="DNAJ_2"/>
    <property type="match status" value="1"/>
</dbReference>
<dbReference type="Proteomes" id="UP000249458">
    <property type="component" value="Unassembled WGS sequence"/>
</dbReference>
<protein>
    <recommendedName>
        <fullName evidence="3">J domain-containing protein</fullName>
    </recommendedName>
</protein>
<keyword evidence="2" id="KW-0472">Membrane</keyword>
<feature type="domain" description="J" evidence="3">
    <location>
        <begin position="335"/>
        <end position="401"/>
    </location>
</feature>
<keyword evidence="1" id="KW-0143">Chaperone</keyword>
<comment type="caution">
    <text evidence="4">The sequence shown here is derived from an EMBL/GenBank/DDBJ whole genome shotgun (WGS) entry which is preliminary data.</text>
</comment>
<dbReference type="EMBL" id="MVJN01000001">
    <property type="protein sequence ID" value="RAP38486.1"/>
    <property type="molecule type" value="Genomic_DNA"/>
</dbReference>
<gene>
    <name evidence="4" type="ORF">B1207_00940</name>
</gene>
<dbReference type="InterPro" id="IPR036869">
    <property type="entry name" value="J_dom_sf"/>
</dbReference>
<dbReference type="InterPro" id="IPR013083">
    <property type="entry name" value="Znf_RING/FYVE/PHD"/>
</dbReference>
<evidence type="ECO:0000256" key="2">
    <source>
        <dbReference type="SAM" id="Phobius"/>
    </source>
</evidence>
<evidence type="ECO:0000313" key="5">
    <source>
        <dbReference type="Proteomes" id="UP000249458"/>
    </source>
</evidence>
<dbReference type="CDD" id="cd06257">
    <property type="entry name" value="DnaJ"/>
    <property type="match status" value="1"/>
</dbReference>
<dbReference type="SUPFAM" id="SSF57850">
    <property type="entry name" value="RING/U-box"/>
    <property type="match status" value="1"/>
</dbReference>
<keyword evidence="2" id="KW-0812">Transmembrane</keyword>
<dbReference type="Pfam" id="PF04564">
    <property type="entry name" value="U-box"/>
    <property type="match status" value="1"/>
</dbReference>
<accession>A0A364LN64</accession>
<proteinExistence type="predicted"/>
<dbReference type="PRINTS" id="PR00625">
    <property type="entry name" value="JDOMAIN"/>
</dbReference>
<name>A0A364LN64_9GAMM</name>
<dbReference type="Gene3D" id="1.10.287.110">
    <property type="entry name" value="DnaJ domain"/>
    <property type="match status" value="1"/>
</dbReference>
<evidence type="ECO:0000259" key="3">
    <source>
        <dbReference type="PROSITE" id="PS50076"/>
    </source>
</evidence>
<sequence length="411" mass="47547">MGFLRDLLLIWRELSSSFALYNDSLRRLLFRFLSYLLLFFLVSMMVDQSGLSSIFSLVFKIAIWKLTFDYFVPIALPRTPTNRQFHQREERTANNQVPNILGQVLASDLLFDSAAFSENVHLASGRILRTLIIIRSLRALGEHSLVLVTDSFLQSRNVLSTCSRPITFQLHSLLEAQGILSEWIPRQYTCPITLMIIDGTPVYAKNNPERFNRNALLNWLDKHKSHPITREDLFPDELKSDFVMQGKIKVFTHWVLLKKEYLKHLTLAEALACINQFTESVDRVFADKNGPVIHRLAEHLIHRLQTSATEIECEKSLVVAKKEVSAFSAASTKILFFQRLNLSADAKPTQIEQAYRRLARRVHPDKNSRPEAKDVFFKLTEARDFLLKKRHVSSETFDLESHEEIQRSVKY</sequence>
<dbReference type="GO" id="GO:0016567">
    <property type="term" value="P:protein ubiquitination"/>
    <property type="evidence" value="ECO:0007669"/>
    <property type="project" value="InterPro"/>
</dbReference>
<dbReference type="GO" id="GO:0004842">
    <property type="term" value="F:ubiquitin-protein transferase activity"/>
    <property type="evidence" value="ECO:0007669"/>
    <property type="project" value="InterPro"/>
</dbReference>
<reference evidence="4 5" key="1">
    <citation type="submission" date="2017-02" db="EMBL/GenBank/DDBJ databases">
        <title>Legionella quilivanii strain from human: case report and whole genome sequencing analysis.</title>
        <authorList>
            <person name="Lalancette C."/>
            <person name="Leduc J.-M."/>
            <person name="Levesque S."/>
            <person name="Fournier E."/>
            <person name="Saoud J."/>
            <person name="Faucher S.P."/>
            <person name="Bernard K."/>
            <person name="Martineau C."/>
            <person name="Longtin J."/>
        </authorList>
    </citation>
    <scope>NUCLEOTIDE SEQUENCE [LARGE SCALE GENOMIC DNA]</scope>
    <source>
        <strain evidence="4 5">ID143958</strain>
    </source>
</reference>
<keyword evidence="2" id="KW-1133">Transmembrane helix</keyword>